<organism evidence="6 7">
    <name type="scientific">Streptococcus moroccensis</name>
    <dbReference type="NCBI Taxonomy" id="1451356"/>
    <lineage>
        <taxon>Bacteria</taxon>
        <taxon>Bacillati</taxon>
        <taxon>Bacillota</taxon>
        <taxon>Bacilli</taxon>
        <taxon>Lactobacillales</taxon>
        <taxon>Streptococcaceae</taxon>
        <taxon>Streptococcus</taxon>
    </lineage>
</organism>
<keyword evidence="2" id="KW-0479">Metal-binding</keyword>
<dbReference type="Gene3D" id="3.60.15.10">
    <property type="entry name" value="Ribonuclease Z/Hydroxyacylglutathione hydrolase-like"/>
    <property type="match status" value="1"/>
</dbReference>
<dbReference type="InterPro" id="IPR001279">
    <property type="entry name" value="Metallo-B-lactamas"/>
</dbReference>
<keyword evidence="4" id="KW-0862">Zinc</keyword>
<keyword evidence="7" id="KW-1185">Reference proteome</keyword>
<sequence>MNIIKIVNQVAGENTYILENDSHLMVIDPGSNREKIQEKIYQLQKPVSAILLTHTHYDHILSLDAIYDTFGQPTVYVAAEEMDWLTNPELNLSGLPRHDDMENLIIEAPAESFILHKPYQLDGFEFTVVPTPGHSIGGVSFIFNKEECVITGDALFKESIGRTDLYTGNLSQLKEGIITHLFSLPKHYTVYPGHGQNTTIAHEKTFNPWFH</sequence>
<dbReference type="InterPro" id="IPR051453">
    <property type="entry name" value="MBL_Glyoxalase_II"/>
</dbReference>
<evidence type="ECO:0000259" key="5">
    <source>
        <dbReference type="SMART" id="SM00849"/>
    </source>
</evidence>
<proteinExistence type="predicted"/>
<dbReference type="EMBL" id="JAUSTM010000010">
    <property type="protein sequence ID" value="MDQ0222643.1"/>
    <property type="molecule type" value="Genomic_DNA"/>
</dbReference>
<evidence type="ECO:0000256" key="1">
    <source>
        <dbReference type="ARBA" id="ARBA00001947"/>
    </source>
</evidence>
<dbReference type="Proteomes" id="UP001223079">
    <property type="component" value="Unassembled WGS sequence"/>
</dbReference>
<evidence type="ECO:0000313" key="6">
    <source>
        <dbReference type="EMBL" id="MDQ0222643.1"/>
    </source>
</evidence>
<name>A0ABT9YRL8_9STRE</name>
<reference evidence="6 7" key="1">
    <citation type="submission" date="2023-07" db="EMBL/GenBank/DDBJ databases">
        <title>Genomic Encyclopedia of Type Strains, Phase IV (KMG-IV): sequencing the most valuable type-strain genomes for metagenomic binning, comparative biology and taxonomic classification.</title>
        <authorList>
            <person name="Goeker M."/>
        </authorList>
    </citation>
    <scope>NUCLEOTIDE SEQUENCE [LARGE SCALE GENOMIC DNA]</scope>
    <source>
        <strain evidence="6 7">DSM 105143</strain>
    </source>
</reference>
<keyword evidence="3" id="KW-0378">Hydrolase</keyword>
<dbReference type="SMART" id="SM00849">
    <property type="entry name" value="Lactamase_B"/>
    <property type="match status" value="1"/>
</dbReference>
<comment type="cofactor">
    <cofactor evidence="1">
        <name>Zn(2+)</name>
        <dbReference type="ChEBI" id="CHEBI:29105"/>
    </cofactor>
</comment>
<dbReference type="PANTHER" id="PTHR46233">
    <property type="entry name" value="HYDROXYACYLGLUTATHIONE HYDROLASE GLOC"/>
    <property type="match status" value="1"/>
</dbReference>
<evidence type="ECO:0000256" key="2">
    <source>
        <dbReference type="ARBA" id="ARBA00022723"/>
    </source>
</evidence>
<dbReference type="PANTHER" id="PTHR46233:SF3">
    <property type="entry name" value="HYDROXYACYLGLUTATHIONE HYDROLASE GLOC"/>
    <property type="match status" value="1"/>
</dbReference>
<dbReference type="Pfam" id="PF00753">
    <property type="entry name" value="Lactamase_B"/>
    <property type="match status" value="1"/>
</dbReference>
<comment type="caution">
    <text evidence="6">The sequence shown here is derived from an EMBL/GenBank/DDBJ whole genome shotgun (WGS) entry which is preliminary data.</text>
</comment>
<dbReference type="RefSeq" id="WP_307121834.1">
    <property type="nucleotide sequence ID" value="NZ_JAUSTM010000010.1"/>
</dbReference>
<evidence type="ECO:0000256" key="3">
    <source>
        <dbReference type="ARBA" id="ARBA00022801"/>
    </source>
</evidence>
<accession>A0ABT9YRL8</accession>
<evidence type="ECO:0000313" key="7">
    <source>
        <dbReference type="Proteomes" id="UP001223079"/>
    </source>
</evidence>
<gene>
    <name evidence="6" type="ORF">J2S23_001200</name>
</gene>
<evidence type="ECO:0000256" key="4">
    <source>
        <dbReference type="ARBA" id="ARBA00022833"/>
    </source>
</evidence>
<dbReference type="InterPro" id="IPR036866">
    <property type="entry name" value="RibonucZ/Hydroxyglut_hydro"/>
</dbReference>
<protein>
    <submittedName>
        <fullName evidence="6">Glyoxylase-like metal-dependent hydrolase (Beta-lactamase superfamily II)</fullName>
    </submittedName>
</protein>
<dbReference type="SUPFAM" id="SSF56281">
    <property type="entry name" value="Metallo-hydrolase/oxidoreductase"/>
    <property type="match status" value="1"/>
</dbReference>
<dbReference type="CDD" id="cd06262">
    <property type="entry name" value="metallo-hydrolase-like_MBL-fold"/>
    <property type="match status" value="1"/>
</dbReference>
<feature type="domain" description="Metallo-beta-lactamase" evidence="5">
    <location>
        <begin position="12"/>
        <end position="194"/>
    </location>
</feature>